<dbReference type="Proteomes" id="UP000619078">
    <property type="component" value="Unassembled WGS sequence"/>
</dbReference>
<evidence type="ECO:0000313" key="3">
    <source>
        <dbReference type="Proteomes" id="UP000619078"/>
    </source>
</evidence>
<feature type="chain" id="PRO_5038055409" evidence="1">
    <location>
        <begin position="21"/>
        <end position="120"/>
    </location>
</feature>
<organism evidence="2 3">
    <name type="scientific">Mucilaginibacter glaciei</name>
    <dbReference type="NCBI Taxonomy" id="2772109"/>
    <lineage>
        <taxon>Bacteria</taxon>
        <taxon>Pseudomonadati</taxon>
        <taxon>Bacteroidota</taxon>
        <taxon>Sphingobacteriia</taxon>
        <taxon>Sphingobacteriales</taxon>
        <taxon>Sphingobacteriaceae</taxon>
        <taxon>Mucilaginibacter</taxon>
    </lineage>
</organism>
<keyword evidence="2" id="KW-0378">Hydrolase</keyword>
<accession>A0A926NPI3</accession>
<dbReference type="RefSeq" id="WP_191161828.1">
    <property type="nucleotide sequence ID" value="NZ_JACWMX010000002.1"/>
</dbReference>
<keyword evidence="3" id="KW-1185">Reference proteome</keyword>
<protein>
    <submittedName>
        <fullName evidence="2">Glycoside hydrolase</fullName>
    </submittedName>
</protein>
<evidence type="ECO:0000256" key="1">
    <source>
        <dbReference type="SAM" id="SignalP"/>
    </source>
</evidence>
<proteinExistence type="predicted"/>
<reference evidence="2" key="1">
    <citation type="submission" date="2020-09" db="EMBL/GenBank/DDBJ databases">
        <title>Novel species of Mucilaginibacter isolated from a glacier on the Tibetan Plateau.</title>
        <authorList>
            <person name="Liu Q."/>
            <person name="Xin Y.-H."/>
        </authorList>
    </citation>
    <scope>NUCLEOTIDE SEQUENCE</scope>
    <source>
        <strain evidence="2">ZB1P21</strain>
    </source>
</reference>
<evidence type="ECO:0000313" key="2">
    <source>
        <dbReference type="EMBL" id="MBD1392687.1"/>
    </source>
</evidence>
<comment type="caution">
    <text evidence="2">The sequence shown here is derived from an EMBL/GenBank/DDBJ whole genome shotgun (WGS) entry which is preliminary data.</text>
</comment>
<dbReference type="AlphaFoldDB" id="A0A926NPI3"/>
<keyword evidence="1" id="KW-0732">Signal</keyword>
<gene>
    <name evidence="2" type="ORF">IDJ76_06235</name>
</gene>
<dbReference type="GO" id="GO:0016787">
    <property type="term" value="F:hydrolase activity"/>
    <property type="evidence" value="ECO:0007669"/>
    <property type="project" value="UniProtKB-KW"/>
</dbReference>
<feature type="signal peptide" evidence="1">
    <location>
        <begin position="1"/>
        <end position="20"/>
    </location>
</feature>
<name>A0A926NPI3_9SPHI</name>
<sequence length="120" mass="12728">MKRKLLTTAFLVCCVAICMAAAFLNIAGTWTGNLKMTDGNTIPLSYTFKQDGDKVTGMATSPQGEVAIESGKIAGDVITFSVNVQGMDIPHSGKIYADSIAMDVTVGDDKLHSKLLKKAN</sequence>
<dbReference type="EMBL" id="JACWMX010000002">
    <property type="protein sequence ID" value="MBD1392687.1"/>
    <property type="molecule type" value="Genomic_DNA"/>
</dbReference>